<dbReference type="Proteomes" id="UP000319557">
    <property type="component" value="Chromosome"/>
</dbReference>
<evidence type="ECO:0000313" key="4">
    <source>
        <dbReference type="EMBL" id="QDS90367.1"/>
    </source>
</evidence>
<feature type="region of interest" description="Disordered" evidence="3">
    <location>
        <begin position="1"/>
        <end position="27"/>
    </location>
</feature>
<dbReference type="PANTHER" id="PTHR24104:SF25">
    <property type="entry name" value="PROTEIN LIN-41"/>
    <property type="match status" value="1"/>
</dbReference>
<reference evidence="4 5" key="1">
    <citation type="submission" date="2019-02" db="EMBL/GenBank/DDBJ databases">
        <title>Deep-cultivation of Planctomycetes and their phenomic and genomic characterization uncovers novel biology.</title>
        <authorList>
            <person name="Wiegand S."/>
            <person name="Jogler M."/>
            <person name="Boedeker C."/>
            <person name="Pinto D."/>
            <person name="Vollmers J."/>
            <person name="Rivas-Marin E."/>
            <person name="Kohn T."/>
            <person name="Peeters S.H."/>
            <person name="Heuer A."/>
            <person name="Rast P."/>
            <person name="Oberbeckmann S."/>
            <person name="Bunk B."/>
            <person name="Jeske O."/>
            <person name="Meyerdierks A."/>
            <person name="Storesund J.E."/>
            <person name="Kallscheuer N."/>
            <person name="Luecker S."/>
            <person name="Lage O.M."/>
            <person name="Pohl T."/>
            <person name="Merkel B.J."/>
            <person name="Hornburger P."/>
            <person name="Mueller R.-W."/>
            <person name="Bruemmer F."/>
            <person name="Labrenz M."/>
            <person name="Spormann A.M."/>
            <person name="Op den Camp H."/>
            <person name="Overmann J."/>
            <person name="Amann R."/>
            <person name="Jetten M.S.M."/>
            <person name="Mascher T."/>
            <person name="Medema M.H."/>
            <person name="Devos D.P."/>
            <person name="Kaster A.-K."/>
            <person name="Ovreas L."/>
            <person name="Rohde M."/>
            <person name="Galperin M.Y."/>
            <person name="Jogler C."/>
        </authorList>
    </citation>
    <scope>NUCLEOTIDE SEQUENCE [LARGE SCALE GENOMIC DNA]</scope>
    <source>
        <strain evidence="4 5">EC9</strain>
    </source>
</reference>
<dbReference type="InterPro" id="IPR001258">
    <property type="entry name" value="NHL_repeat"/>
</dbReference>
<dbReference type="EMBL" id="CP036261">
    <property type="protein sequence ID" value="QDS90367.1"/>
    <property type="molecule type" value="Genomic_DNA"/>
</dbReference>
<dbReference type="GO" id="GO:0004674">
    <property type="term" value="F:protein serine/threonine kinase activity"/>
    <property type="evidence" value="ECO:0007669"/>
    <property type="project" value="UniProtKB-EC"/>
</dbReference>
<feature type="repeat" description="NHL" evidence="2">
    <location>
        <begin position="307"/>
        <end position="341"/>
    </location>
</feature>
<dbReference type="OrthoDB" id="9799230at2"/>
<dbReference type="InterPro" id="IPR011042">
    <property type="entry name" value="6-blade_b-propeller_TolB-like"/>
</dbReference>
<evidence type="ECO:0000256" key="3">
    <source>
        <dbReference type="SAM" id="MobiDB-lite"/>
    </source>
</evidence>
<protein>
    <submittedName>
        <fullName evidence="4">Serine/threonine-protein kinase PknD</fullName>
        <ecNumber evidence="4">2.7.11.1</ecNumber>
    </submittedName>
</protein>
<sequence length="345" mass="38340">MQNRPRPLSKRTSLPLPGLNSRQTPAPLDRRKFIRHLAGLSAAAVAVASPGCIAPQGTTGTVDLVWGRRGLSEGRFQKPRAIAIDADDQLYIVDTTGRIQIFSADGEYLRGWKTPDAANGRPTGLEIDNASQRLLVADTHYFQLLSYSLDGRLMESETLGGTQGTGGGEFSFITDAVRDSAGNYYTGEYSDIDRIQKFSPTGEFLMQWGSTGTEPGQFVRPQSLAIDRHDHIWVADSCNHRIQVFDANGPQAKLVRTWGEFGHQPGQLYYPYGITLSAEEDCIYVCEYGNDRIQKFDREGRSLAVWGRSGHAAGELFQPWGVVRDSRGRLHVLDSNNHRVQRVWL</sequence>
<dbReference type="RefSeq" id="WP_145348192.1">
    <property type="nucleotide sequence ID" value="NZ_CP036261.1"/>
</dbReference>
<feature type="repeat" description="NHL" evidence="2">
    <location>
        <begin position="209"/>
        <end position="248"/>
    </location>
</feature>
<keyword evidence="5" id="KW-1185">Reference proteome</keyword>
<dbReference type="InterPro" id="IPR006311">
    <property type="entry name" value="TAT_signal"/>
</dbReference>
<evidence type="ECO:0000256" key="2">
    <source>
        <dbReference type="PROSITE-ProRule" id="PRU00504"/>
    </source>
</evidence>
<dbReference type="GO" id="GO:0008270">
    <property type="term" value="F:zinc ion binding"/>
    <property type="evidence" value="ECO:0007669"/>
    <property type="project" value="UniProtKB-KW"/>
</dbReference>
<dbReference type="PROSITE" id="PS51125">
    <property type="entry name" value="NHL"/>
    <property type="match status" value="3"/>
</dbReference>
<dbReference type="Pfam" id="PF01436">
    <property type="entry name" value="NHL"/>
    <property type="match status" value="2"/>
</dbReference>
<dbReference type="PROSITE" id="PS51318">
    <property type="entry name" value="TAT"/>
    <property type="match status" value="1"/>
</dbReference>
<keyword evidence="4" id="KW-0808">Transferase</keyword>
<proteinExistence type="predicted"/>
<dbReference type="AlphaFoldDB" id="A0A517M683"/>
<keyword evidence="4" id="KW-0418">Kinase</keyword>
<dbReference type="Gene3D" id="2.120.10.30">
    <property type="entry name" value="TolB, C-terminal domain"/>
    <property type="match status" value="3"/>
</dbReference>
<dbReference type="InterPro" id="IPR050952">
    <property type="entry name" value="TRIM-NHL_E3_ligases"/>
</dbReference>
<evidence type="ECO:0000313" key="5">
    <source>
        <dbReference type="Proteomes" id="UP000319557"/>
    </source>
</evidence>
<evidence type="ECO:0000256" key="1">
    <source>
        <dbReference type="ARBA" id="ARBA00022737"/>
    </source>
</evidence>
<organism evidence="4 5">
    <name type="scientific">Rosistilla ulvae</name>
    <dbReference type="NCBI Taxonomy" id="1930277"/>
    <lineage>
        <taxon>Bacteria</taxon>
        <taxon>Pseudomonadati</taxon>
        <taxon>Planctomycetota</taxon>
        <taxon>Planctomycetia</taxon>
        <taxon>Pirellulales</taxon>
        <taxon>Pirellulaceae</taxon>
        <taxon>Rosistilla</taxon>
    </lineage>
</organism>
<accession>A0A517M683</accession>
<dbReference type="SUPFAM" id="SSF63829">
    <property type="entry name" value="Calcium-dependent phosphotriesterase"/>
    <property type="match status" value="1"/>
</dbReference>
<dbReference type="KEGG" id="ruv:EC9_45750"/>
<keyword evidence="1" id="KW-0677">Repeat</keyword>
<dbReference type="EC" id="2.7.11.1" evidence="4"/>
<name>A0A517M683_9BACT</name>
<gene>
    <name evidence="4" type="primary">pknD_5</name>
    <name evidence="4" type="ORF">EC9_45750</name>
</gene>
<dbReference type="PANTHER" id="PTHR24104">
    <property type="entry name" value="E3 UBIQUITIN-PROTEIN LIGASE NHLRC1-RELATED"/>
    <property type="match status" value="1"/>
</dbReference>
<feature type="repeat" description="NHL" evidence="2">
    <location>
        <begin position="259"/>
        <end position="299"/>
    </location>
</feature>